<sequence>MLYPSPVHRQDSSFPDHHIENFRAALTLAINASMAVYT</sequence>
<protein>
    <submittedName>
        <fullName evidence="1">Uncharacterized protein</fullName>
    </submittedName>
</protein>
<accession>E5A6C5</accession>
<dbReference type="AlphaFoldDB" id="E5A6C5"/>
<reference evidence="2" key="1">
    <citation type="journal article" date="2011" name="Nat. Commun.">
        <title>Effector diversification within compartments of the Leptosphaeria maculans genome affected by Repeat-Induced Point mutations.</title>
        <authorList>
            <person name="Rouxel T."/>
            <person name="Grandaubert J."/>
            <person name="Hane J.K."/>
            <person name="Hoede C."/>
            <person name="van de Wouw A.P."/>
            <person name="Couloux A."/>
            <person name="Dominguez V."/>
            <person name="Anthouard V."/>
            <person name="Bally P."/>
            <person name="Bourras S."/>
            <person name="Cozijnsen A.J."/>
            <person name="Ciuffetti L.M."/>
            <person name="Degrave A."/>
            <person name="Dilmaghani A."/>
            <person name="Duret L."/>
            <person name="Fudal I."/>
            <person name="Goodwin S.B."/>
            <person name="Gout L."/>
            <person name="Glaser N."/>
            <person name="Linglin J."/>
            <person name="Kema G.H.J."/>
            <person name="Lapalu N."/>
            <person name="Lawrence C.B."/>
            <person name="May K."/>
            <person name="Meyer M."/>
            <person name="Ollivier B."/>
            <person name="Poulain J."/>
            <person name="Schoch C.L."/>
            <person name="Simon A."/>
            <person name="Spatafora J.W."/>
            <person name="Stachowiak A."/>
            <person name="Turgeon B.G."/>
            <person name="Tyler B.M."/>
            <person name="Vincent D."/>
            <person name="Weissenbach J."/>
            <person name="Amselem J."/>
            <person name="Quesneville H."/>
            <person name="Oliver R.P."/>
            <person name="Wincker P."/>
            <person name="Balesdent M.-H."/>
            <person name="Howlett B.J."/>
        </authorList>
    </citation>
    <scope>NUCLEOTIDE SEQUENCE [LARGE SCALE GENOMIC DNA]</scope>
    <source>
        <strain evidence="2">JN3 / isolate v23.1.3 / race Av1-4-5-6-7-8</strain>
    </source>
</reference>
<name>E5A6C5_LEPMJ</name>
<evidence type="ECO:0000313" key="2">
    <source>
        <dbReference type="Proteomes" id="UP000002668"/>
    </source>
</evidence>
<gene>
    <name evidence="1" type="ORF">LEMA_uP084090.1</name>
</gene>
<dbReference type="VEuPathDB" id="FungiDB:LEMA_uP084090.1"/>
<proteinExistence type="predicted"/>
<dbReference type="InParanoid" id="E5A6C5"/>
<dbReference type="HOGENOM" id="CLU_3335734_0_0_1"/>
<evidence type="ECO:0000313" key="1">
    <source>
        <dbReference type="EMBL" id="CBX99170.1"/>
    </source>
</evidence>
<organism evidence="1 2">
    <name type="scientific">Leptosphaeria maculans (strain JN3 / isolate v23.1.3 / race Av1-4-5-6-7-8)</name>
    <name type="common">Blackleg fungus</name>
    <name type="synonym">Phoma lingam</name>
    <dbReference type="NCBI Taxonomy" id="985895"/>
    <lineage>
        <taxon>Eukaryota</taxon>
        <taxon>Fungi</taxon>
        <taxon>Dikarya</taxon>
        <taxon>Ascomycota</taxon>
        <taxon>Pezizomycotina</taxon>
        <taxon>Dothideomycetes</taxon>
        <taxon>Pleosporomycetidae</taxon>
        <taxon>Pleosporales</taxon>
        <taxon>Pleosporineae</taxon>
        <taxon>Leptosphaeriaceae</taxon>
        <taxon>Plenodomus</taxon>
        <taxon>Plenodomus lingam/Leptosphaeria maculans species complex</taxon>
    </lineage>
</organism>
<dbReference type="EMBL" id="FP929135">
    <property type="protein sequence ID" value="CBX99170.1"/>
    <property type="molecule type" value="Genomic_DNA"/>
</dbReference>
<dbReference type="Proteomes" id="UP000002668">
    <property type="component" value="Genome"/>
</dbReference>
<keyword evidence="2" id="KW-1185">Reference proteome</keyword>